<evidence type="ECO:0000313" key="2">
    <source>
        <dbReference type="Proteomes" id="UP000184462"/>
    </source>
</evidence>
<sequence length="214" mass="23807">MILSQSSCHIGGGDDEITFTSFGENNIYTGTVVDGEGIPIADRTIIISSSQLDIAEIVTDSNGFYEVNGDIYNRHITFSLVNDFDDFYVDSEYTLSYTYDPSNQTINVPPLISIPFSVFRIDVVNNNDLDFTVSCDYVIGLCNKYFEDDVEIHSICYETDNITRNINSSRDGTVLIFRAVTGTSVNINISNSESSITETFIVNESSQEETIILN</sequence>
<reference evidence="1 2" key="1">
    <citation type="submission" date="2016-11" db="EMBL/GenBank/DDBJ databases">
        <authorList>
            <person name="Jaros S."/>
            <person name="Januszkiewicz K."/>
            <person name="Wedrychowicz H."/>
        </authorList>
    </citation>
    <scope>NUCLEOTIDE SEQUENCE [LARGE SCALE GENOMIC DNA]</scope>
    <source>
        <strain evidence="1 2">DSM 25661</strain>
    </source>
</reference>
<proteinExistence type="predicted"/>
<name>A0A1M4YMF6_9FLAO</name>
<dbReference type="AlphaFoldDB" id="A0A1M4YMF6"/>
<gene>
    <name evidence="1" type="ORF">SAMN05444278_1461</name>
</gene>
<keyword evidence="2" id="KW-1185">Reference proteome</keyword>
<dbReference type="RefSeq" id="WP_073193802.1">
    <property type="nucleotide sequence ID" value="NZ_FQTW01000046.1"/>
</dbReference>
<evidence type="ECO:0000313" key="1">
    <source>
        <dbReference type="EMBL" id="SHF06817.1"/>
    </source>
</evidence>
<dbReference type="InterPro" id="IPR008969">
    <property type="entry name" value="CarboxyPept-like_regulatory"/>
</dbReference>
<organism evidence="1 2">
    <name type="scientific">Psychroflexus salarius</name>
    <dbReference type="NCBI Taxonomy" id="1155689"/>
    <lineage>
        <taxon>Bacteria</taxon>
        <taxon>Pseudomonadati</taxon>
        <taxon>Bacteroidota</taxon>
        <taxon>Flavobacteriia</taxon>
        <taxon>Flavobacteriales</taxon>
        <taxon>Flavobacteriaceae</taxon>
        <taxon>Psychroflexus</taxon>
    </lineage>
</organism>
<dbReference type="EMBL" id="FQTW01000046">
    <property type="protein sequence ID" value="SHF06817.1"/>
    <property type="molecule type" value="Genomic_DNA"/>
</dbReference>
<accession>A0A1M4YMF6</accession>
<dbReference type="SUPFAM" id="SSF49464">
    <property type="entry name" value="Carboxypeptidase regulatory domain-like"/>
    <property type="match status" value="1"/>
</dbReference>
<protein>
    <submittedName>
        <fullName evidence="1">Uncharacterized protein</fullName>
    </submittedName>
</protein>
<dbReference type="Proteomes" id="UP000184462">
    <property type="component" value="Unassembled WGS sequence"/>
</dbReference>